<dbReference type="RefSeq" id="WP_310372010.1">
    <property type="nucleotide sequence ID" value="NZ_JAVDXT010000001.1"/>
</dbReference>
<name>A0ABU2C638_9BURK</name>
<feature type="transmembrane region" description="Helical" evidence="1">
    <location>
        <begin position="67"/>
        <end position="89"/>
    </location>
</feature>
<evidence type="ECO:0000256" key="1">
    <source>
        <dbReference type="SAM" id="Phobius"/>
    </source>
</evidence>
<keyword evidence="1" id="KW-0472">Membrane</keyword>
<dbReference type="Proteomes" id="UP001180487">
    <property type="component" value="Unassembled WGS sequence"/>
</dbReference>
<keyword evidence="1" id="KW-0812">Transmembrane</keyword>
<evidence type="ECO:0000313" key="3">
    <source>
        <dbReference type="Proteomes" id="UP001180487"/>
    </source>
</evidence>
<accession>A0ABU2C638</accession>
<keyword evidence="3" id="KW-1185">Reference proteome</keyword>
<protein>
    <submittedName>
        <fullName evidence="2">Uncharacterized protein</fullName>
    </submittedName>
</protein>
<evidence type="ECO:0000313" key="2">
    <source>
        <dbReference type="EMBL" id="MDR7376805.1"/>
    </source>
</evidence>
<reference evidence="2 3" key="1">
    <citation type="submission" date="2023-07" db="EMBL/GenBank/DDBJ databases">
        <title>Sorghum-associated microbial communities from plants grown in Nebraska, USA.</title>
        <authorList>
            <person name="Schachtman D."/>
        </authorList>
    </citation>
    <scope>NUCLEOTIDE SEQUENCE [LARGE SCALE GENOMIC DNA]</scope>
    <source>
        <strain evidence="2 3">BE313</strain>
    </source>
</reference>
<feature type="transmembrane region" description="Helical" evidence="1">
    <location>
        <begin position="27"/>
        <end position="47"/>
    </location>
</feature>
<feature type="transmembrane region" description="Helical" evidence="1">
    <location>
        <begin position="6"/>
        <end position="22"/>
    </location>
</feature>
<keyword evidence="1" id="KW-1133">Transmembrane helix</keyword>
<gene>
    <name evidence="2" type="ORF">J2X19_001463</name>
</gene>
<organism evidence="2 3">
    <name type="scientific">Rhodoferax ferrireducens</name>
    <dbReference type="NCBI Taxonomy" id="192843"/>
    <lineage>
        <taxon>Bacteria</taxon>
        <taxon>Pseudomonadati</taxon>
        <taxon>Pseudomonadota</taxon>
        <taxon>Betaproteobacteria</taxon>
        <taxon>Burkholderiales</taxon>
        <taxon>Comamonadaceae</taxon>
        <taxon>Rhodoferax</taxon>
    </lineage>
</organism>
<comment type="caution">
    <text evidence="2">The sequence shown here is derived from an EMBL/GenBank/DDBJ whole genome shotgun (WGS) entry which is preliminary data.</text>
</comment>
<proteinExistence type="predicted"/>
<sequence length="215" mass="22013">MVAAQIFSGVGIGLLLGLLLGLSSSPVVGLVVGALAALIASFVGLRMQSKEGADTATDAGSPAQRKLAALRAGCFGLTCVVGLLCGIYLRTHDSLSPAPVPPKQQMEELLALGFSPAEARALVVQRLWGPLPGTAKPADSPAALHSSSLFAGNSDLCERASMQRFQGMDSAIAAYQAMGAPDLERVAKAIHQQPGDEKAHVAVWSSVLGALCAGR</sequence>
<dbReference type="EMBL" id="JAVDXT010000001">
    <property type="protein sequence ID" value="MDR7376805.1"/>
    <property type="molecule type" value="Genomic_DNA"/>
</dbReference>